<dbReference type="PANTHER" id="PTHR18896">
    <property type="entry name" value="PHOSPHOLIPASE D"/>
    <property type="match status" value="1"/>
</dbReference>
<dbReference type="AlphaFoldDB" id="A0A397VR15"/>
<evidence type="ECO:0000313" key="9">
    <source>
        <dbReference type="Proteomes" id="UP000266673"/>
    </source>
</evidence>
<evidence type="ECO:0000256" key="5">
    <source>
        <dbReference type="ARBA" id="ARBA00022963"/>
    </source>
</evidence>
<dbReference type="PANTHER" id="PTHR18896:SF76">
    <property type="entry name" value="PHOSPHOLIPASE"/>
    <property type="match status" value="1"/>
</dbReference>
<evidence type="ECO:0000259" key="7">
    <source>
        <dbReference type="PROSITE" id="PS50035"/>
    </source>
</evidence>
<dbReference type="InterPro" id="IPR001736">
    <property type="entry name" value="PLipase_D/transphosphatidylase"/>
</dbReference>
<dbReference type="PROSITE" id="PS50035">
    <property type="entry name" value="PLD"/>
    <property type="match status" value="1"/>
</dbReference>
<evidence type="ECO:0000256" key="3">
    <source>
        <dbReference type="ARBA" id="ARBA00022737"/>
    </source>
</evidence>
<keyword evidence="4" id="KW-0378">Hydrolase</keyword>
<organism evidence="8 9">
    <name type="scientific">Gigaspora rosea</name>
    <dbReference type="NCBI Taxonomy" id="44941"/>
    <lineage>
        <taxon>Eukaryota</taxon>
        <taxon>Fungi</taxon>
        <taxon>Fungi incertae sedis</taxon>
        <taxon>Mucoromycota</taxon>
        <taxon>Glomeromycotina</taxon>
        <taxon>Glomeromycetes</taxon>
        <taxon>Diversisporales</taxon>
        <taxon>Gigasporaceae</taxon>
        <taxon>Gigaspora</taxon>
    </lineage>
</organism>
<evidence type="ECO:0000256" key="4">
    <source>
        <dbReference type="ARBA" id="ARBA00022801"/>
    </source>
</evidence>
<comment type="caution">
    <text evidence="8">The sequence shown here is derived from an EMBL/GenBank/DDBJ whole genome shotgun (WGS) entry which is preliminary data.</text>
</comment>
<dbReference type="GO" id="GO:0009395">
    <property type="term" value="P:phospholipid catabolic process"/>
    <property type="evidence" value="ECO:0007669"/>
    <property type="project" value="TreeGrafter"/>
</dbReference>
<evidence type="ECO:0000313" key="8">
    <source>
        <dbReference type="EMBL" id="RIB23737.1"/>
    </source>
</evidence>
<dbReference type="GO" id="GO:0004630">
    <property type="term" value="F:phospholipase D activity"/>
    <property type="evidence" value="ECO:0007669"/>
    <property type="project" value="UniProtKB-EC"/>
</dbReference>
<keyword evidence="5" id="KW-0442">Lipid degradation</keyword>
<sequence length="131" mass="15384">MESINIIKKASPWVKQHRLDSFAPIRENARVKWPLAAKSEIYLEDWWLSPKLFRLDRLLKKKAEEGVMIYIIVYKEVTAALILDSHHIKFYLQVQRHPDLGIEGVIYWAHHEKMVVVDSRIAFIGGLDLCF</sequence>
<evidence type="ECO:0000256" key="2">
    <source>
        <dbReference type="ARBA" id="ARBA00012027"/>
    </source>
</evidence>
<evidence type="ECO:0000256" key="1">
    <source>
        <dbReference type="ARBA" id="ARBA00000798"/>
    </source>
</evidence>
<dbReference type="OrthoDB" id="14911at2759"/>
<dbReference type="EC" id="3.1.4.4" evidence="2"/>
<dbReference type="Gene3D" id="3.30.870.10">
    <property type="entry name" value="Endonuclease Chain A"/>
    <property type="match status" value="1"/>
</dbReference>
<gene>
    <name evidence="8" type="ORF">C2G38_2170411</name>
</gene>
<dbReference type="EMBL" id="QKWP01000246">
    <property type="protein sequence ID" value="RIB23737.1"/>
    <property type="molecule type" value="Genomic_DNA"/>
</dbReference>
<dbReference type="InterPro" id="IPR015679">
    <property type="entry name" value="PLipase_D_fam"/>
</dbReference>
<keyword evidence="6" id="KW-0443">Lipid metabolism</keyword>
<evidence type="ECO:0000256" key="6">
    <source>
        <dbReference type="ARBA" id="ARBA00023098"/>
    </source>
</evidence>
<name>A0A397VR15_9GLOM</name>
<dbReference type="Pfam" id="PF00614">
    <property type="entry name" value="PLDc"/>
    <property type="match status" value="1"/>
</dbReference>
<dbReference type="Proteomes" id="UP000266673">
    <property type="component" value="Unassembled WGS sequence"/>
</dbReference>
<keyword evidence="3" id="KW-0677">Repeat</keyword>
<dbReference type="SUPFAM" id="SSF56024">
    <property type="entry name" value="Phospholipase D/nuclease"/>
    <property type="match status" value="1"/>
</dbReference>
<proteinExistence type="predicted"/>
<comment type="catalytic activity">
    <reaction evidence="1">
        <text>a 1,2-diacyl-sn-glycero-3-phosphocholine + H2O = a 1,2-diacyl-sn-glycero-3-phosphate + choline + H(+)</text>
        <dbReference type="Rhea" id="RHEA:14445"/>
        <dbReference type="ChEBI" id="CHEBI:15354"/>
        <dbReference type="ChEBI" id="CHEBI:15377"/>
        <dbReference type="ChEBI" id="CHEBI:15378"/>
        <dbReference type="ChEBI" id="CHEBI:57643"/>
        <dbReference type="ChEBI" id="CHEBI:58608"/>
        <dbReference type="EC" id="3.1.4.4"/>
    </reaction>
</comment>
<feature type="domain" description="PLD phosphodiesterase" evidence="7">
    <location>
        <begin position="106"/>
        <end position="131"/>
    </location>
</feature>
<protein>
    <recommendedName>
        <fullName evidence="2">phospholipase D</fullName>
        <ecNumber evidence="2">3.1.4.4</ecNumber>
    </recommendedName>
</protein>
<keyword evidence="9" id="KW-1185">Reference proteome</keyword>
<dbReference type="STRING" id="44941.A0A397VR15"/>
<accession>A0A397VR15</accession>
<reference evidence="8 9" key="1">
    <citation type="submission" date="2018-06" db="EMBL/GenBank/DDBJ databases">
        <title>Comparative genomics reveals the genomic features of Rhizophagus irregularis, R. cerebriforme, R. diaphanum and Gigaspora rosea, and their symbiotic lifestyle signature.</title>
        <authorList>
            <person name="Morin E."/>
            <person name="San Clemente H."/>
            <person name="Chen E.C.H."/>
            <person name="De La Providencia I."/>
            <person name="Hainaut M."/>
            <person name="Kuo A."/>
            <person name="Kohler A."/>
            <person name="Murat C."/>
            <person name="Tang N."/>
            <person name="Roy S."/>
            <person name="Loubradou J."/>
            <person name="Henrissat B."/>
            <person name="Grigoriev I.V."/>
            <person name="Corradi N."/>
            <person name="Roux C."/>
            <person name="Martin F.M."/>
        </authorList>
    </citation>
    <scope>NUCLEOTIDE SEQUENCE [LARGE SCALE GENOMIC DNA]</scope>
    <source>
        <strain evidence="8 9">DAOM 194757</strain>
    </source>
</reference>